<protein>
    <submittedName>
        <fullName evidence="2">Uncharacterized protein</fullName>
    </submittedName>
</protein>
<reference evidence="2" key="1">
    <citation type="submission" date="2022-11" db="EMBL/GenBank/DDBJ databases">
        <title>Minimal conservation of predation-associated metabolite biosynthetic gene clusters underscores biosynthetic potential of Myxococcota including descriptions for ten novel species: Archangium lansinium sp. nov., Myxococcus landrumus sp. nov., Nannocystis bai.</title>
        <authorList>
            <person name="Ahearne A."/>
            <person name="Stevens C."/>
            <person name="Dowd S."/>
        </authorList>
    </citation>
    <scope>NUCLEOTIDE SEQUENCE</scope>
    <source>
        <strain evidence="2">Fl3</strain>
    </source>
</reference>
<keyword evidence="3" id="KW-1185">Reference proteome</keyword>
<evidence type="ECO:0000256" key="1">
    <source>
        <dbReference type="SAM" id="Phobius"/>
    </source>
</evidence>
<dbReference type="Proteomes" id="UP001164459">
    <property type="component" value="Chromosome"/>
</dbReference>
<feature type="transmembrane region" description="Helical" evidence="1">
    <location>
        <begin position="37"/>
        <end position="54"/>
    </location>
</feature>
<sequence>MALRSQERSTPMLDLMLAGSVLVMVVFVGLAAVERDWLFGTFAAIFALGAAYLVRVKLRLAGQRRPGPLEASAATTAPRAFVTDASHSIGARARDGLVVIGQDVAAFVPTSQWHQLGVELVVGLFFQRVRLSRLALDARDTPALASELAELVRHRDGFLLDERWSWALRGHALWRAESKEFLTLKARPPAAGLGRWPVLATPPAAQLRRTYVKILSIGGLISGLIAAAGVAAWHFSSDVDYLLAGTVFAALVGGSVVAGVVLATRQLAGDR</sequence>
<feature type="transmembrane region" description="Helical" evidence="1">
    <location>
        <begin position="12"/>
        <end position="31"/>
    </location>
</feature>
<feature type="transmembrane region" description="Helical" evidence="1">
    <location>
        <begin position="214"/>
        <end position="235"/>
    </location>
</feature>
<organism evidence="2 3">
    <name type="scientific">Nannocystis punicea</name>
    <dbReference type="NCBI Taxonomy" id="2995304"/>
    <lineage>
        <taxon>Bacteria</taxon>
        <taxon>Pseudomonadati</taxon>
        <taxon>Myxococcota</taxon>
        <taxon>Polyangia</taxon>
        <taxon>Nannocystales</taxon>
        <taxon>Nannocystaceae</taxon>
        <taxon>Nannocystis</taxon>
    </lineage>
</organism>
<proteinExistence type="predicted"/>
<feature type="transmembrane region" description="Helical" evidence="1">
    <location>
        <begin position="241"/>
        <end position="263"/>
    </location>
</feature>
<evidence type="ECO:0000313" key="3">
    <source>
        <dbReference type="Proteomes" id="UP001164459"/>
    </source>
</evidence>
<keyword evidence="1" id="KW-0812">Transmembrane</keyword>
<dbReference type="EMBL" id="CP114040">
    <property type="protein sequence ID" value="WAS90576.1"/>
    <property type="molecule type" value="Genomic_DNA"/>
</dbReference>
<evidence type="ECO:0000313" key="2">
    <source>
        <dbReference type="EMBL" id="WAS90576.1"/>
    </source>
</evidence>
<gene>
    <name evidence="2" type="ORF">O0S08_30685</name>
</gene>
<name>A0ABY7GUE3_9BACT</name>
<dbReference type="RefSeq" id="WP_269032903.1">
    <property type="nucleotide sequence ID" value="NZ_CP114040.1"/>
</dbReference>
<keyword evidence="1" id="KW-1133">Transmembrane helix</keyword>
<keyword evidence="1" id="KW-0472">Membrane</keyword>
<accession>A0ABY7GUE3</accession>